<proteinExistence type="inferred from homology"/>
<comment type="catalytic activity">
    <reaction evidence="6 8">
        <text>hydrogencarbonate + H(+) = CO2 + H2O</text>
        <dbReference type="Rhea" id="RHEA:10748"/>
        <dbReference type="ChEBI" id="CHEBI:15377"/>
        <dbReference type="ChEBI" id="CHEBI:15378"/>
        <dbReference type="ChEBI" id="CHEBI:16526"/>
        <dbReference type="ChEBI" id="CHEBI:17544"/>
        <dbReference type="EC" id="4.2.1.1"/>
    </reaction>
</comment>
<evidence type="ECO:0000313" key="9">
    <source>
        <dbReference type="EMBL" id="RKP14565.1"/>
    </source>
</evidence>
<dbReference type="Gene3D" id="3.40.1050.10">
    <property type="entry name" value="Carbonic anhydrase"/>
    <property type="match status" value="1"/>
</dbReference>
<organism evidence="9 10">
    <name type="scientific">Piptocephalis cylindrospora</name>
    <dbReference type="NCBI Taxonomy" id="1907219"/>
    <lineage>
        <taxon>Eukaryota</taxon>
        <taxon>Fungi</taxon>
        <taxon>Fungi incertae sedis</taxon>
        <taxon>Zoopagomycota</taxon>
        <taxon>Zoopagomycotina</taxon>
        <taxon>Zoopagomycetes</taxon>
        <taxon>Zoopagales</taxon>
        <taxon>Piptocephalidaceae</taxon>
        <taxon>Piptocephalis</taxon>
    </lineage>
</organism>
<gene>
    <name evidence="9" type="ORF">BJ684DRAFT_8390</name>
</gene>
<comment type="function">
    <text evidence="8">Reversible hydration of carbon dioxide.</text>
</comment>
<protein>
    <recommendedName>
        <fullName evidence="2 8">Carbonic anhydrase</fullName>
        <ecNumber evidence="2 8">4.2.1.1</ecNumber>
    </recommendedName>
    <alternativeName>
        <fullName evidence="8">Carbonate dehydratase</fullName>
    </alternativeName>
</protein>
<comment type="cofactor">
    <cofactor evidence="7">
        <name>Zn(2+)</name>
        <dbReference type="ChEBI" id="CHEBI:29105"/>
    </cofactor>
    <text evidence="7">Binds 1 zinc ion per subunit.</text>
</comment>
<dbReference type="GO" id="GO:0071244">
    <property type="term" value="P:cellular response to carbon dioxide"/>
    <property type="evidence" value="ECO:0007669"/>
    <property type="project" value="TreeGrafter"/>
</dbReference>
<dbReference type="Pfam" id="PF00484">
    <property type="entry name" value="Pro_CA"/>
    <property type="match status" value="1"/>
</dbReference>
<dbReference type="GO" id="GO:0034599">
    <property type="term" value="P:cellular response to oxidative stress"/>
    <property type="evidence" value="ECO:0007669"/>
    <property type="project" value="TreeGrafter"/>
</dbReference>
<dbReference type="GO" id="GO:0008270">
    <property type="term" value="F:zinc ion binding"/>
    <property type="evidence" value="ECO:0007669"/>
    <property type="project" value="UniProtKB-UniRule"/>
</dbReference>
<dbReference type="EC" id="4.2.1.1" evidence="2 8"/>
<keyword evidence="10" id="KW-1185">Reference proteome</keyword>
<dbReference type="PANTHER" id="PTHR11002">
    <property type="entry name" value="CARBONIC ANHYDRASE"/>
    <property type="match status" value="1"/>
</dbReference>
<sequence length="206" mass="22472">MSTGQDQLKELLQQNRQWVKRVSPDLLASLEKGQSPKCLWIGCSDSRVSPTTITNQPLGSLFEHRNIANVISSTDGNAMAVVEFSISLLGVPDIVVCGHTECTGVATAMIHEEGQEDPSKDHLHQWLVPTRKVYQENAKALEALDPRQRVLELGRLNVAASVSAIAATPAAKAAWANGQPLRIHGWRFNMAQGLLEDLNMTHDGSC</sequence>
<dbReference type="OrthoDB" id="10248475at2759"/>
<keyword evidence="4 7" id="KW-0862">Zinc</keyword>
<dbReference type="GO" id="GO:0015976">
    <property type="term" value="P:carbon utilization"/>
    <property type="evidence" value="ECO:0007669"/>
    <property type="project" value="InterPro"/>
</dbReference>
<dbReference type="Proteomes" id="UP000267251">
    <property type="component" value="Unassembled WGS sequence"/>
</dbReference>
<evidence type="ECO:0000256" key="5">
    <source>
        <dbReference type="ARBA" id="ARBA00023239"/>
    </source>
</evidence>
<evidence type="ECO:0000256" key="1">
    <source>
        <dbReference type="ARBA" id="ARBA00006217"/>
    </source>
</evidence>
<feature type="binding site" evidence="7">
    <location>
        <position position="43"/>
    </location>
    <ligand>
        <name>Zn(2+)</name>
        <dbReference type="ChEBI" id="CHEBI:29105"/>
    </ligand>
</feature>
<comment type="similarity">
    <text evidence="1 8">Belongs to the beta-class carbonic anhydrase family.</text>
</comment>
<keyword evidence="3 7" id="KW-0479">Metal-binding</keyword>
<evidence type="ECO:0000256" key="3">
    <source>
        <dbReference type="ARBA" id="ARBA00022723"/>
    </source>
</evidence>
<dbReference type="PROSITE" id="PS00704">
    <property type="entry name" value="PROK_CO2_ANHYDRASE_1"/>
    <property type="match status" value="1"/>
</dbReference>
<dbReference type="InterPro" id="IPR015892">
    <property type="entry name" value="Carbonic_anhydrase_CS"/>
</dbReference>
<feature type="binding site" evidence="7">
    <location>
        <position position="99"/>
    </location>
    <ligand>
        <name>Zn(2+)</name>
        <dbReference type="ChEBI" id="CHEBI:29105"/>
    </ligand>
</feature>
<name>A0A4P9Y6D7_9FUNG</name>
<dbReference type="PANTHER" id="PTHR11002:SF76">
    <property type="entry name" value="CARBONIC ANHYDRASE"/>
    <property type="match status" value="1"/>
</dbReference>
<dbReference type="SMART" id="SM00947">
    <property type="entry name" value="Pro_CA"/>
    <property type="match status" value="1"/>
</dbReference>
<evidence type="ECO:0000256" key="2">
    <source>
        <dbReference type="ARBA" id="ARBA00012925"/>
    </source>
</evidence>
<dbReference type="SUPFAM" id="SSF53056">
    <property type="entry name" value="beta-carbonic anhydrase, cab"/>
    <property type="match status" value="1"/>
</dbReference>
<dbReference type="EMBL" id="KZ987818">
    <property type="protein sequence ID" value="RKP14565.1"/>
    <property type="molecule type" value="Genomic_DNA"/>
</dbReference>
<keyword evidence="5 8" id="KW-0456">Lyase</keyword>
<reference evidence="10" key="1">
    <citation type="journal article" date="2018" name="Nat. Microbiol.">
        <title>Leveraging single-cell genomics to expand the fungal tree of life.</title>
        <authorList>
            <person name="Ahrendt S.R."/>
            <person name="Quandt C.A."/>
            <person name="Ciobanu D."/>
            <person name="Clum A."/>
            <person name="Salamov A."/>
            <person name="Andreopoulos B."/>
            <person name="Cheng J.F."/>
            <person name="Woyke T."/>
            <person name="Pelin A."/>
            <person name="Henrissat B."/>
            <person name="Reynolds N.K."/>
            <person name="Benny G.L."/>
            <person name="Smith M.E."/>
            <person name="James T.Y."/>
            <person name="Grigoriev I.V."/>
        </authorList>
    </citation>
    <scope>NUCLEOTIDE SEQUENCE [LARGE SCALE GENOMIC DNA]</scope>
</reference>
<feature type="binding site" evidence="7">
    <location>
        <position position="45"/>
    </location>
    <ligand>
        <name>Zn(2+)</name>
        <dbReference type="ChEBI" id="CHEBI:29105"/>
    </ligand>
</feature>
<feature type="binding site" evidence="7">
    <location>
        <position position="102"/>
    </location>
    <ligand>
        <name>Zn(2+)</name>
        <dbReference type="ChEBI" id="CHEBI:29105"/>
    </ligand>
</feature>
<dbReference type="AlphaFoldDB" id="A0A4P9Y6D7"/>
<dbReference type="InterPro" id="IPR001765">
    <property type="entry name" value="Carbonic_anhydrase"/>
</dbReference>
<evidence type="ECO:0000313" key="10">
    <source>
        <dbReference type="Proteomes" id="UP000267251"/>
    </source>
</evidence>
<evidence type="ECO:0000256" key="4">
    <source>
        <dbReference type="ARBA" id="ARBA00022833"/>
    </source>
</evidence>
<evidence type="ECO:0000256" key="6">
    <source>
        <dbReference type="ARBA" id="ARBA00048348"/>
    </source>
</evidence>
<evidence type="ECO:0000256" key="7">
    <source>
        <dbReference type="PIRSR" id="PIRSR601765-1"/>
    </source>
</evidence>
<dbReference type="InterPro" id="IPR036874">
    <property type="entry name" value="Carbonic_anhydrase_sf"/>
</dbReference>
<dbReference type="GO" id="GO:0004089">
    <property type="term" value="F:carbonate dehydratase activity"/>
    <property type="evidence" value="ECO:0007669"/>
    <property type="project" value="UniProtKB-UniRule"/>
</dbReference>
<evidence type="ECO:0000256" key="8">
    <source>
        <dbReference type="RuleBase" id="RU003956"/>
    </source>
</evidence>
<accession>A0A4P9Y6D7</accession>